<protein>
    <recommendedName>
        <fullName evidence="2">NADH:flavin oxidoreductase/NADH oxidase N-terminal domain-containing protein</fullName>
    </recommendedName>
</protein>
<comment type="caution">
    <text evidence="3">The sequence shown here is derived from an EMBL/GenBank/DDBJ whole genome shotgun (WGS) entry which is preliminary data.</text>
</comment>
<proteinExistence type="predicted"/>
<dbReference type="GO" id="GO:0016491">
    <property type="term" value="F:oxidoreductase activity"/>
    <property type="evidence" value="ECO:0007669"/>
    <property type="project" value="InterPro"/>
</dbReference>
<organism evidence="3 4">
    <name type="scientific">Pseudocohnilembus persalinus</name>
    <name type="common">Ciliate</name>
    <dbReference type="NCBI Taxonomy" id="266149"/>
    <lineage>
        <taxon>Eukaryota</taxon>
        <taxon>Sar</taxon>
        <taxon>Alveolata</taxon>
        <taxon>Ciliophora</taxon>
        <taxon>Intramacronucleata</taxon>
        <taxon>Oligohymenophorea</taxon>
        <taxon>Scuticociliatia</taxon>
        <taxon>Philasterida</taxon>
        <taxon>Pseudocohnilembidae</taxon>
        <taxon>Pseudocohnilembus</taxon>
    </lineage>
</organism>
<dbReference type="InterPro" id="IPR013785">
    <property type="entry name" value="Aldolase_TIM"/>
</dbReference>
<evidence type="ECO:0000313" key="4">
    <source>
        <dbReference type="Proteomes" id="UP000054937"/>
    </source>
</evidence>
<dbReference type="OMA" id="PRMNTIA"/>
<dbReference type="EMBL" id="LDAU01000203">
    <property type="protein sequence ID" value="KRW99862.1"/>
    <property type="molecule type" value="Genomic_DNA"/>
</dbReference>
<dbReference type="InterPro" id="IPR045247">
    <property type="entry name" value="Oye-like"/>
</dbReference>
<accession>A0A0V0QC81</accession>
<gene>
    <name evidence="3" type="ORF">PPERSA_10981</name>
</gene>
<feature type="region of interest" description="Disordered" evidence="1">
    <location>
        <begin position="77"/>
        <end position="97"/>
    </location>
</feature>
<dbReference type="AlphaFoldDB" id="A0A0V0QC81"/>
<sequence>MATDKYGGSIENRCRFMLEVLDAVVPVFGPGRTGVRFSPTGRFGDMYDSNPLELMKTALKLLEPYNLAFVEVKKHDPSDFSPASEGAKHDSQGRLLPDQQFPKNYFATLRSFYKGNFIANCGFQPETAAESIEKKENDLVAFGTLALQNPDLPQRIENNWPINRDFDFSTFYMGGEKGYTDLPFYQQQ</sequence>
<dbReference type="SUPFAM" id="SSF51395">
    <property type="entry name" value="FMN-linked oxidoreductases"/>
    <property type="match status" value="1"/>
</dbReference>
<name>A0A0V0QC81_PSEPJ</name>
<keyword evidence="4" id="KW-1185">Reference proteome</keyword>
<evidence type="ECO:0000313" key="3">
    <source>
        <dbReference type="EMBL" id="KRW99862.1"/>
    </source>
</evidence>
<feature type="domain" description="NADH:flavin oxidoreductase/NADH oxidase N-terminal" evidence="2">
    <location>
        <begin position="3"/>
        <end position="161"/>
    </location>
</feature>
<dbReference type="InterPro" id="IPR001155">
    <property type="entry name" value="OxRdtase_FMN_N"/>
</dbReference>
<dbReference type="PANTHER" id="PTHR22893:SF91">
    <property type="entry name" value="NADPH DEHYDROGENASE 2-RELATED"/>
    <property type="match status" value="1"/>
</dbReference>
<dbReference type="Gene3D" id="3.20.20.70">
    <property type="entry name" value="Aldolase class I"/>
    <property type="match status" value="1"/>
</dbReference>
<dbReference type="Proteomes" id="UP000054937">
    <property type="component" value="Unassembled WGS sequence"/>
</dbReference>
<dbReference type="Pfam" id="PF00724">
    <property type="entry name" value="Oxidored_FMN"/>
    <property type="match status" value="1"/>
</dbReference>
<dbReference type="InParanoid" id="A0A0V0QC81"/>
<reference evidence="3 4" key="1">
    <citation type="journal article" date="2015" name="Sci. Rep.">
        <title>Genome of the facultative scuticociliatosis pathogen Pseudocohnilembus persalinus provides insight into its virulence through horizontal gene transfer.</title>
        <authorList>
            <person name="Xiong J."/>
            <person name="Wang G."/>
            <person name="Cheng J."/>
            <person name="Tian M."/>
            <person name="Pan X."/>
            <person name="Warren A."/>
            <person name="Jiang C."/>
            <person name="Yuan D."/>
            <person name="Miao W."/>
        </authorList>
    </citation>
    <scope>NUCLEOTIDE SEQUENCE [LARGE SCALE GENOMIC DNA]</scope>
    <source>
        <strain evidence="3">36N120E</strain>
    </source>
</reference>
<evidence type="ECO:0000256" key="1">
    <source>
        <dbReference type="SAM" id="MobiDB-lite"/>
    </source>
</evidence>
<evidence type="ECO:0000259" key="2">
    <source>
        <dbReference type="Pfam" id="PF00724"/>
    </source>
</evidence>
<dbReference type="GO" id="GO:0010181">
    <property type="term" value="F:FMN binding"/>
    <property type="evidence" value="ECO:0007669"/>
    <property type="project" value="InterPro"/>
</dbReference>
<dbReference type="OrthoDB" id="72788at2759"/>
<dbReference type="PANTHER" id="PTHR22893">
    <property type="entry name" value="NADH OXIDOREDUCTASE-RELATED"/>
    <property type="match status" value="1"/>
</dbReference>